<name>A0A4V2SCD4_9GAMM</name>
<protein>
    <submittedName>
        <fullName evidence="7">50S ribosomal protein L16 3-hydroxylase</fullName>
    </submittedName>
</protein>
<dbReference type="AlphaFoldDB" id="A0A4V2SCD4"/>
<dbReference type="OrthoDB" id="9764016at2"/>
<dbReference type="PROSITE" id="PS51184">
    <property type="entry name" value="JMJC"/>
    <property type="match status" value="1"/>
</dbReference>
<organism evidence="7 8">
    <name type="scientific">Plasticicumulans lactativorans</name>
    <dbReference type="NCBI Taxonomy" id="1133106"/>
    <lineage>
        <taxon>Bacteria</taxon>
        <taxon>Pseudomonadati</taxon>
        <taxon>Pseudomonadota</taxon>
        <taxon>Gammaproteobacteria</taxon>
        <taxon>Candidatus Competibacteraceae</taxon>
        <taxon>Plasticicumulans</taxon>
    </lineage>
</organism>
<keyword evidence="7" id="KW-0689">Ribosomal protein</keyword>
<proteinExistence type="predicted"/>
<dbReference type="GO" id="GO:0005840">
    <property type="term" value="C:ribosome"/>
    <property type="evidence" value="ECO:0007669"/>
    <property type="project" value="UniProtKB-KW"/>
</dbReference>
<dbReference type="Gene3D" id="2.60.120.650">
    <property type="entry name" value="Cupin"/>
    <property type="match status" value="1"/>
</dbReference>
<gene>
    <name evidence="7" type="ORF">EV699_12113</name>
</gene>
<evidence type="ECO:0000313" key="7">
    <source>
        <dbReference type="EMBL" id="TCO78900.1"/>
    </source>
</evidence>
<dbReference type="InterPro" id="IPR046799">
    <property type="entry name" value="ROXA-like_wH"/>
</dbReference>
<keyword evidence="7" id="KW-0687">Ribonucleoprotein</keyword>
<sequence>MKQPLALLGGLTLETFLRDYWQKKPLLVRGALPGFTSPISPEELAGLACEEDVVSRIVREKGGKRPWELRRGPFDDEVFLDLPETHWTLLVSDVDKHAPDLARIVEHFRFIPDWRIDDLMISYAAPYGSVGPHWDDYDVFLLQGLGRRHWQISCQPVDPDNMLPDTELRIMDDFEPEQDWVLEPGDMLYLPPRVAHFGVALDACMTYSIGFRAPANGDMVGRFVDFLMEELDGQARYGDPELEPQDNPGELAADALARVKHLIRSHLLTSDDVIESWFGRYITEPKPGFVAEPEDQPYNERELREFLKNGGTLERNPGSRFAYIDHGKDAVALFVDGQEFVLGPSVAGLARLLCRYRVYDARLLKPALAQDAAMDLLLDLLNEGYLVIYEE</sequence>
<dbReference type="SUPFAM" id="SSF51197">
    <property type="entry name" value="Clavaminate synthase-like"/>
    <property type="match status" value="1"/>
</dbReference>
<dbReference type="InterPro" id="IPR039994">
    <property type="entry name" value="NO66-like"/>
</dbReference>
<keyword evidence="4" id="KW-0560">Oxidoreductase</keyword>
<dbReference type="Pfam" id="PF08007">
    <property type="entry name" value="JmjC_2"/>
    <property type="match status" value="1"/>
</dbReference>
<evidence type="ECO:0000256" key="4">
    <source>
        <dbReference type="ARBA" id="ARBA00023002"/>
    </source>
</evidence>
<dbReference type="PANTHER" id="PTHR13096">
    <property type="entry name" value="MINA53 MYC INDUCED NUCLEAR ANTIGEN"/>
    <property type="match status" value="1"/>
</dbReference>
<keyword evidence="3" id="KW-0223">Dioxygenase</keyword>
<dbReference type="Proteomes" id="UP000295765">
    <property type="component" value="Unassembled WGS sequence"/>
</dbReference>
<keyword evidence="2" id="KW-0479">Metal-binding</keyword>
<keyword evidence="5" id="KW-0408">Iron</keyword>
<comment type="cofactor">
    <cofactor evidence="1">
        <name>Fe(2+)</name>
        <dbReference type="ChEBI" id="CHEBI:29033"/>
    </cofactor>
</comment>
<keyword evidence="8" id="KW-1185">Reference proteome</keyword>
<evidence type="ECO:0000313" key="8">
    <source>
        <dbReference type="Proteomes" id="UP000295765"/>
    </source>
</evidence>
<evidence type="ECO:0000256" key="1">
    <source>
        <dbReference type="ARBA" id="ARBA00001954"/>
    </source>
</evidence>
<dbReference type="Gene3D" id="3.40.366.30">
    <property type="entry name" value="50S ribosomal protein L16 arginine hydroxylase, Chain A, Domain 2"/>
    <property type="match status" value="1"/>
</dbReference>
<evidence type="ECO:0000256" key="2">
    <source>
        <dbReference type="ARBA" id="ARBA00022723"/>
    </source>
</evidence>
<comment type="caution">
    <text evidence="7">The sequence shown here is derived from an EMBL/GenBank/DDBJ whole genome shotgun (WGS) entry which is preliminary data.</text>
</comment>
<dbReference type="EMBL" id="SLWY01000021">
    <property type="protein sequence ID" value="TCO78900.1"/>
    <property type="molecule type" value="Genomic_DNA"/>
</dbReference>
<dbReference type="InterPro" id="IPR003347">
    <property type="entry name" value="JmjC_dom"/>
</dbReference>
<evidence type="ECO:0000256" key="5">
    <source>
        <dbReference type="ARBA" id="ARBA00023004"/>
    </source>
</evidence>
<feature type="domain" description="JmjC" evidence="6">
    <location>
        <begin position="100"/>
        <end position="228"/>
    </location>
</feature>
<dbReference type="PANTHER" id="PTHR13096:SF8">
    <property type="entry name" value="RIBOSOMAL OXYGENASE 1"/>
    <property type="match status" value="1"/>
</dbReference>
<dbReference type="RefSeq" id="WP_132544879.1">
    <property type="nucleotide sequence ID" value="NZ_SLWY01000021.1"/>
</dbReference>
<reference evidence="7 8" key="1">
    <citation type="submission" date="2019-03" db="EMBL/GenBank/DDBJ databases">
        <title>Genomic Encyclopedia of Type Strains, Phase IV (KMG-IV): sequencing the most valuable type-strain genomes for metagenomic binning, comparative biology and taxonomic classification.</title>
        <authorList>
            <person name="Goeker M."/>
        </authorList>
    </citation>
    <scope>NUCLEOTIDE SEQUENCE [LARGE SCALE GENOMIC DNA]</scope>
    <source>
        <strain evidence="7 8">DSM 25287</strain>
    </source>
</reference>
<dbReference type="Pfam" id="PF20514">
    <property type="entry name" value="WHD_ROXA"/>
    <property type="match status" value="1"/>
</dbReference>
<evidence type="ECO:0000259" key="6">
    <source>
        <dbReference type="PROSITE" id="PS51184"/>
    </source>
</evidence>
<dbReference type="GO" id="GO:0016706">
    <property type="term" value="F:2-oxoglutarate-dependent dioxygenase activity"/>
    <property type="evidence" value="ECO:0007669"/>
    <property type="project" value="TreeGrafter"/>
</dbReference>
<dbReference type="SMART" id="SM00558">
    <property type="entry name" value="JmjC"/>
    <property type="match status" value="1"/>
</dbReference>
<accession>A0A4V2SCD4</accession>
<evidence type="ECO:0000256" key="3">
    <source>
        <dbReference type="ARBA" id="ARBA00022964"/>
    </source>
</evidence>
<dbReference type="GO" id="GO:0046872">
    <property type="term" value="F:metal ion binding"/>
    <property type="evidence" value="ECO:0007669"/>
    <property type="project" value="UniProtKB-KW"/>
</dbReference>